<dbReference type="InterPro" id="IPR002816">
    <property type="entry name" value="TraB/PrgY/GumN_fam"/>
</dbReference>
<reference evidence="3" key="1">
    <citation type="journal article" date="2019" name="Int. J. Syst. Evol. Microbiol.">
        <title>The Global Catalogue of Microorganisms (GCM) 10K type strain sequencing project: providing services to taxonomists for standard genome sequencing and annotation.</title>
        <authorList>
            <consortium name="The Broad Institute Genomics Platform"/>
            <consortium name="The Broad Institute Genome Sequencing Center for Infectious Disease"/>
            <person name="Wu L."/>
            <person name="Ma J."/>
        </authorList>
    </citation>
    <scope>NUCLEOTIDE SEQUENCE [LARGE SCALE GENOMIC DNA]</scope>
    <source>
        <strain evidence="3">JCM 17551</strain>
    </source>
</reference>
<dbReference type="PANTHER" id="PTHR40590:SF1">
    <property type="entry name" value="CYTOPLASMIC PROTEIN"/>
    <property type="match status" value="1"/>
</dbReference>
<proteinExistence type="predicted"/>
<dbReference type="InterPro" id="IPR047111">
    <property type="entry name" value="YbaP-like"/>
</dbReference>
<accession>A0ABP7N593</accession>
<sequence>MALVKQWVLFLLIFVSMVTPSFADSPVWKVSKGDHHLFVGGTIHLLSKSDYPLPPAFEQAYKQASLLVFETDLEALTDPEFQKYMMNAVTYQNGTSLKEVLSAETYEAMANYLSERGVPMDRLPNFKAGMMSVTMSLVELQRLGMTGTGVDEFYNLKALQDEKGIGELETVETQVDFIANMGEGQEDELIRYTLEDLKNLNELMKDLKHAWRHGDLAKMEKDMMLPLKKDFPDVYHQMLVERNNAWLPQLENMMKDKRVEFVLVGALHLVGEDGVIHQLKKRGYKVEIVK</sequence>
<dbReference type="PANTHER" id="PTHR40590">
    <property type="entry name" value="CYTOPLASMIC PROTEIN-RELATED"/>
    <property type="match status" value="1"/>
</dbReference>
<evidence type="ECO:0000256" key="1">
    <source>
        <dbReference type="SAM" id="SignalP"/>
    </source>
</evidence>
<protein>
    <submittedName>
        <fullName evidence="2">TraB/GumN family protein</fullName>
    </submittedName>
</protein>
<comment type="caution">
    <text evidence="2">The sequence shown here is derived from an EMBL/GenBank/DDBJ whole genome shotgun (WGS) entry which is preliminary data.</text>
</comment>
<dbReference type="RefSeq" id="WP_344799918.1">
    <property type="nucleotide sequence ID" value="NZ_BAABBN010000012.1"/>
</dbReference>
<evidence type="ECO:0000313" key="3">
    <source>
        <dbReference type="Proteomes" id="UP001501565"/>
    </source>
</evidence>
<organism evidence="2 3">
    <name type="scientific">Litoribacillus peritrichatus</name>
    <dbReference type="NCBI Taxonomy" id="718191"/>
    <lineage>
        <taxon>Bacteria</taxon>
        <taxon>Pseudomonadati</taxon>
        <taxon>Pseudomonadota</taxon>
        <taxon>Gammaproteobacteria</taxon>
        <taxon>Oceanospirillales</taxon>
        <taxon>Oceanospirillaceae</taxon>
        <taxon>Litoribacillus</taxon>
    </lineage>
</organism>
<dbReference type="Proteomes" id="UP001501565">
    <property type="component" value="Unassembled WGS sequence"/>
</dbReference>
<dbReference type="Pfam" id="PF01963">
    <property type="entry name" value="TraB_PrgY_gumN"/>
    <property type="match status" value="1"/>
</dbReference>
<dbReference type="CDD" id="cd14789">
    <property type="entry name" value="Tiki"/>
    <property type="match status" value="1"/>
</dbReference>
<feature type="chain" id="PRO_5047201550" evidence="1">
    <location>
        <begin position="24"/>
        <end position="290"/>
    </location>
</feature>
<feature type="signal peptide" evidence="1">
    <location>
        <begin position="1"/>
        <end position="23"/>
    </location>
</feature>
<keyword evidence="3" id="KW-1185">Reference proteome</keyword>
<dbReference type="EMBL" id="BAABBN010000012">
    <property type="protein sequence ID" value="GAA3935655.1"/>
    <property type="molecule type" value="Genomic_DNA"/>
</dbReference>
<gene>
    <name evidence="2" type="ORF">GCM10022277_35210</name>
</gene>
<name>A0ABP7N593_9GAMM</name>
<evidence type="ECO:0000313" key="2">
    <source>
        <dbReference type="EMBL" id="GAA3935655.1"/>
    </source>
</evidence>
<keyword evidence="1" id="KW-0732">Signal</keyword>